<gene>
    <name evidence="2" type="ORF">A2531_06035</name>
</gene>
<feature type="region of interest" description="Disordered" evidence="1">
    <location>
        <begin position="1"/>
        <end position="39"/>
    </location>
</feature>
<dbReference type="EMBL" id="MFGO01000006">
    <property type="protein sequence ID" value="OGF41697.1"/>
    <property type="molecule type" value="Genomic_DNA"/>
</dbReference>
<proteinExistence type="predicted"/>
<reference evidence="2 3" key="1">
    <citation type="journal article" date="2016" name="Nat. Commun.">
        <title>Thousands of microbial genomes shed light on interconnected biogeochemical processes in an aquifer system.</title>
        <authorList>
            <person name="Anantharaman K."/>
            <person name="Brown C.T."/>
            <person name="Hug L.A."/>
            <person name="Sharon I."/>
            <person name="Castelle C.J."/>
            <person name="Probst A.J."/>
            <person name="Thomas B.C."/>
            <person name="Singh A."/>
            <person name="Wilkins M.J."/>
            <person name="Karaoz U."/>
            <person name="Brodie E.L."/>
            <person name="Williams K.H."/>
            <person name="Hubbard S.S."/>
            <person name="Banfield J.F."/>
        </authorList>
    </citation>
    <scope>NUCLEOTIDE SEQUENCE [LARGE SCALE GENOMIC DNA]</scope>
</reference>
<dbReference type="Proteomes" id="UP000177579">
    <property type="component" value="Unassembled WGS sequence"/>
</dbReference>
<name>A0A1F5TSC1_9BACT</name>
<sequence length="171" mass="19764">MPEDKNLNSEPKIEPKLEKPITDQEKISVSETEKQEKIDQGLEKISQKEEKIIEKIQEGGDGDERMGATGIMPVSVLQKHKEREKKIEEVLAQDLDEFYLSMGEEKRMEFKVVGEKTARTINTMIETGKVHAKKIIELIRKWLSIVPGINKFFVEQQAKIKTDKIMQIKKE</sequence>
<organism evidence="2 3">
    <name type="scientific">Candidatus Falkowbacteria bacterium RIFOXYD2_FULL_34_120</name>
    <dbReference type="NCBI Taxonomy" id="1798007"/>
    <lineage>
        <taxon>Bacteria</taxon>
        <taxon>Candidatus Falkowiibacteriota</taxon>
    </lineage>
</organism>
<evidence type="ECO:0000313" key="3">
    <source>
        <dbReference type="Proteomes" id="UP000177579"/>
    </source>
</evidence>
<protein>
    <submittedName>
        <fullName evidence="2">Uncharacterized protein</fullName>
    </submittedName>
</protein>
<evidence type="ECO:0000256" key="1">
    <source>
        <dbReference type="SAM" id="MobiDB-lite"/>
    </source>
</evidence>
<comment type="caution">
    <text evidence="2">The sequence shown here is derived from an EMBL/GenBank/DDBJ whole genome shotgun (WGS) entry which is preliminary data.</text>
</comment>
<accession>A0A1F5TSC1</accession>
<evidence type="ECO:0000313" key="2">
    <source>
        <dbReference type="EMBL" id="OGF41697.1"/>
    </source>
</evidence>
<dbReference type="AlphaFoldDB" id="A0A1F5TSC1"/>